<dbReference type="NCBIfam" id="NF040570">
    <property type="entry name" value="guided_TnpB"/>
    <property type="match status" value="1"/>
</dbReference>
<feature type="domain" description="Transposase putative helix-turn-helix" evidence="10">
    <location>
        <begin position="2"/>
        <end position="44"/>
    </location>
</feature>
<dbReference type="InterPro" id="IPR010095">
    <property type="entry name" value="Cas12f1-like_TNB"/>
</dbReference>
<keyword evidence="7" id="KW-0233">DNA recombination</keyword>
<dbReference type="PANTHER" id="PTHR30405:SF11">
    <property type="entry name" value="RNA-GUIDED DNA ENDONUCLEASE RV2885C-RELATED"/>
    <property type="match status" value="1"/>
</dbReference>
<keyword evidence="5" id="KW-0862">Zinc</keyword>
<dbReference type="PANTHER" id="PTHR30405">
    <property type="entry name" value="TRANSPOSASE"/>
    <property type="match status" value="1"/>
</dbReference>
<proteinExistence type="inferred from homology"/>
<dbReference type="NCBIfam" id="TIGR01766">
    <property type="entry name" value="IS200/IS605 family accessory protein TnpB-like domain"/>
    <property type="match status" value="1"/>
</dbReference>
<evidence type="ECO:0000256" key="4">
    <source>
        <dbReference type="ARBA" id="ARBA00022723"/>
    </source>
</evidence>
<dbReference type="Pfam" id="PF12323">
    <property type="entry name" value="HTH_OrfB_IS605"/>
    <property type="match status" value="1"/>
</dbReference>
<keyword evidence="6" id="KW-0238">DNA-binding</keyword>
<evidence type="ECO:0000256" key="3">
    <source>
        <dbReference type="ARBA" id="ARBA00022578"/>
    </source>
</evidence>
<dbReference type="Proteomes" id="UP000886210">
    <property type="component" value="Unassembled WGS sequence"/>
</dbReference>
<evidence type="ECO:0000259" key="9">
    <source>
        <dbReference type="Pfam" id="PF07282"/>
    </source>
</evidence>
<evidence type="ECO:0000259" key="10">
    <source>
        <dbReference type="Pfam" id="PF12323"/>
    </source>
</evidence>
<evidence type="ECO:0000256" key="2">
    <source>
        <dbReference type="ARBA" id="ARBA00011044"/>
    </source>
</evidence>
<dbReference type="AlphaFoldDB" id="A0A7C0TYZ6"/>
<reference evidence="11" key="1">
    <citation type="journal article" date="2020" name="mSystems">
        <title>Genome- and Community-Level Interaction Insights into Carbon Utilization and Element Cycling Functions of Hydrothermarchaeota in Hydrothermal Sediment.</title>
        <authorList>
            <person name="Zhou Z."/>
            <person name="Liu Y."/>
            <person name="Xu W."/>
            <person name="Pan J."/>
            <person name="Luo Z.H."/>
            <person name="Li M."/>
        </authorList>
    </citation>
    <scope>NUCLEOTIDE SEQUENCE [LARGE SCALE GENOMIC DNA]</scope>
    <source>
        <strain evidence="11">HyVt-151</strain>
    </source>
</reference>
<evidence type="ECO:0000256" key="5">
    <source>
        <dbReference type="ARBA" id="ARBA00022833"/>
    </source>
</evidence>
<dbReference type="GO" id="GO:0006310">
    <property type="term" value="P:DNA recombination"/>
    <property type="evidence" value="ECO:0007669"/>
    <property type="project" value="UniProtKB-KW"/>
</dbReference>
<organism evidence="11">
    <name type="scientific">Thermococcus litoralis</name>
    <dbReference type="NCBI Taxonomy" id="2265"/>
    <lineage>
        <taxon>Archaea</taxon>
        <taxon>Methanobacteriati</taxon>
        <taxon>Methanobacteriota</taxon>
        <taxon>Thermococci</taxon>
        <taxon>Thermococcales</taxon>
        <taxon>Thermococcaceae</taxon>
        <taxon>Thermococcus</taxon>
    </lineage>
</organism>
<name>A0A7C0TYZ6_THELI</name>
<dbReference type="InterPro" id="IPR051399">
    <property type="entry name" value="RNA-guided_DNA_endo/Transpos"/>
</dbReference>
<dbReference type="GO" id="GO:0046872">
    <property type="term" value="F:metal ion binding"/>
    <property type="evidence" value="ECO:0007669"/>
    <property type="project" value="UniProtKB-KW"/>
</dbReference>
<sequence length="366" mass="42687">MLGYKFRIYPSKTAEFKLQEHIEICRWLYNRLLEEINKARKEGRELKPRDTQKLIVKLKEEHPELKKVYSKVLQMVHYQLWANIKALSQLKKKGKKVGKLRYKGEGWFKTLNFNQSGFKIENNRLILSKVGSIPIKLHRPIEGKIKGVIVKRERSGKWYAIVQAEDEAKPLPQTCKTIGIDVGVRYFLTDSEGRQVENPRFYEKTLNKIRILQRNLSRKQKGSKNWVKAKIKLAKAYEKLVNQRNDFLHKLSRFYVDNYDVIVVEGLRIQNMIKVGRTLARRILDASWGKFFQLLSYKAERAGRRVVKVSPKGTSEGLFDDPYRDYISACRIKNRGLGSGRPSGPVERRPLLRITAIAWSRGKSSL</sequence>
<comment type="similarity">
    <text evidence="1">In the C-terminal section; belongs to the transposase 35 family.</text>
</comment>
<evidence type="ECO:0000313" key="11">
    <source>
        <dbReference type="EMBL" id="HDD31572.1"/>
    </source>
</evidence>
<gene>
    <name evidence="11" type="ORF">ENF72_02970</name>
</gene>
<dbReference type="EMBL" id="DQYG01000126">
    <property type="protein sequence ID" value="HDD31572.1"/>
    <property type="molecule type" value="Genomic_DNA"/>
</dbReference>
<evidence type="ECO:0000259" key="8">
    <source>
        <dbReference type="Pfam" id="PF01385"/>
    </source>
</evidence>
<keyword evidence="4" id="KW-0479">Metal-binding</keyword>
<dbReference type="GO" id="GO:0003677">
    <property type="term" value="F:DNA binding"/>
    <property type="evidence" value="ECO:0007669"/>
    <property type="project" value="UniProtKB-KW"/>
</dbReference>
<comment type="similarity">
    <text evidence="2">In the N-terminal section; belongs to the transposase 2 family.</text>
</comment>
<evidence type="ECO:0000256" key="1">
    <source>
        <dbReference type="ARBA" id="ARBA00008761"/>
    </source>
</evidence>
<comment type="caution">
    <text evidence="11">The sequence shown here is derived from an EMBL/GenBank/DDBJ whole genome shotgun (WGS) entry which is preliminary data.</text>
</comment>
<feature type="domain" description="Cas12f1-like TNB" evidence="9">
    <location>
        <begin position="288"/>
        <end position="315"/>
    </location>
</feature>
<keyword evidence="3" id="KW-0815">Transposition</keyword>
<dbReference type="GO" id="GO:0032196">
    <property type="term" value="P:transposition"/>
    <property type="evidence" value="ECO:0007669"/>
    <property type="project" value="UniProtKB-KW"/>
</dbReference>
<dbReference type="Pfam" id="PF01385">
    <property type="entry name" value="OrfB_IS605"/>
    <property type="match status" value="1"/>
</dbReference>
<dbReference type="InterPro" id="IPR021027">
    <property type="entry name" value="Transposase_put_HTH"/>
</dbReference>
<evidence type="ECO:0000256" key="7">
    <source>
        <dbReference type="ARBA" id="ARBA00023172"/>
    </source>
</evidence>
<dbReference type="InterPro" id="IPR001959">
    <property type="entry name" value="Transposase"/>
</dbReference>
<protein>
    <submittedName>
        <fullName evidence="11">Transposase</fullName>
    </submittedName>
</protein>
<feature type="domain" description="Probable transposase IS891/IS1136/IS1341" evidence="8">
    <location>
        <begin position="166"/>
        <end position="275"/>
    </location>
</feature>
<evidence type="ECO:0000256" key="6">
    <source>
        <dbReference type="ARBA" id="ARBA00023125"/>
    </source>
</evidence>
<dbReference type="Pfam" id="PF07282">
    <property type="entry name" value="Cas12f1-like_TNB"/>
    <property type="match status" value="1"/>
</dbReference>
<accession>A0A7C0TYZ6</accession>